<dbReference type="Gene3D" id="3.30.479.30">
    <property type="entry name" value="Band 7 domain"/>
    <property type="match status" value="1"/>
</dbReference>
<dbReference type="PANTHER" id="PTHR13806">
    <property type="entry name" value="FLOTILLIN-RELATED"/>
    <property type="match status" value="1"/>
</dbReference>
<dbReference type="PANTHER" id="PTHR13806:SF46">
    <property type="entry name" value="FLOTILLIN-1-RELATED"/>
    <property type="match status" value="1"/>
</dbReference>
<dbReference type="HOGENOM" id="CLU_038134_0_1_11"/>
<evidence type="ECO:0000256" key="4">
    <source>
        <dbReference type="SAM" id="Phobius"/>
    </source>
</evidence>
<comment type="subcellular location">
    <subcellularLocation>
        <location evidence="1">Membrane</location>
    </subcellularLocation>
</comment>
<reference evidence="6 7" key="1">
    <citation type="journal article" date="2010" name="Stand. Genomic Sci.">
        <title>Complete genome sequence of Segniliparus rotundus type strain (CDC 1076).</title>
        <authorList>
            <person name="Sikorski J."/>
            <person name="Lapidus A."/>
            <person name="Copeland A."/>
            <person name="Misra M."/>
            <person name="Glavina Del Rio T."/>
            <person name="Nolan M."/>
            <person name="Lucas S."/>
            <person name="Chen F."/>
            <person name="Tice H."/>
            <person name="Cheng J.F."/>
            <person name="Jando M."/>
            <person name="Schneider S."/>
            <person name="Bruce D."/>
            <person name="Goodwin L."/>
            <person name="Pitluck S."/>
            <person name="Liolios K."/>
            <person name="Mikhailova N."/>
            <person name="Pati A."/>
            <person name="Ivanova N."/>
            <person name="Mavromatis K."/>
            <person name="Chen A."/>
            <person name="Palaniappan K."/>
            <person name="Chertkov O."/>
            <person name="Land M."/>
            <person name="Hauser L."/>
            <person name="Chang Y.J."/>
            <person name="Jeffries C.D."/>
            <person name="Brettin T."/>
            <person name="Detter J.C."/>
            <person name="Han C."/>
            <person name="Rohde M."/>
            <person name="Goker M."/>
            <person name="Bristow J."/>
            <person name="Eisen J.A."/>
            <person name="Markowitz V."/>
            <person name="Hugenholtz P."/>
            <person name="Kyrpides N.C."/>
            <person name="Klenk H.P."/>
        </authorList>
    </citation>
    <scope>NUCLEOTIDE SEQUENCE [LARGE SCALE GENOMIC DNA]</scope>
    <source>
        <strain evidence="7">ATCC BAA-972 / CDC 1076 / CIP 108378 / DSM 44985 / JCM 13578</strain>
    </source>
</reference>
<keyword evidence="4" id="KW-1133">Transmembrane helix</keyword>
<evidence type="ECO:0000256" key="1">
    <source>
        <dbReference type="ARBA" id="ARBA00004370"/>
    </source>
</evidence>
<dbReference type="Pfam" id="PF01145">
    <property type="entry name" value="Band_7"/>
    <property type="match status" value="1"/>
</dbReference>
<dbReference type="GO" id="GO:0002020">
    <property type="term" value="F:protease binding"/>
    <property type="evidence" value="ECO:0007669"/>
    <property type="project" value="TreeGrafter"/>
</dbReference>
<dbReference type="STRING" id="640132.Srot_0541"/>
<dbReference type="KEGG" id="srt:Srot_0541"/>
<dbReference type="InterPro" id="IPR036013">
    <property type="entry name" value="Band_7/SPFH_dom_sf"/>
</dbReference>
<gene>
    <name evidence="6" type="ordered locus">Srot_0541</name>
</gene>
<feature type="domain" description="Band 7" evidence="5">
    <location>
        <begin position="36"/>
        <end position="214"/>
    </location>
</feature>
<dbReference type="AlphaFoldDB" id="D6ZCI3"/>
<dbReference type="eggNOG" id="COG2268">
    <property type="taxonomic scope" value="Bacteria"/>
</dbReference>
<dbReference type="GO" id="GO:0005886">
    <property type="term" value="C:plasma membrane"/>
    <property type="evidence" value="ECO:0007669"/>
    <property type="project" value="TreeGrafter"/>
</dbReference>
<keyword evidence="4" id="KW-0812">Transmembrane</keyword>
<accession>D6ZCI3</accession>
<dbReference type="InterPro" id="IPR027705">
    <property type="entry name" value="Flotillin_fam"/>
</dbReference>
<dbReference type="CDD" id="cd03399">
    <property type="entry name" value="SPFH_flotillin"/>
    <property type="match status" value="1"/>
</dbReference>
<dbReference type="GO" id="GO:0072659">
    <property type="term" value="P:protein localization to plasma membrane"/>
    <property type="evidence" value="ECO:0007669"/>
    <property type="project" value="TreeGrafter"/>
</dbReference>
<evidence type="ECO:0000259" key="5">
    <source>
        <dbReference type="Pfam" id="PF01145"/>
    </source>
</evidence>
<evidence type="ECO:0000313" key="7">
    <source>
        <dbReference type="Proteomes" id="UP000002247"/>
    </source>
</evidence>
<sequence length="511" mass="53630">MRPVKTERNSLLMTIAIAVVVAVAWLVILLPLLYVKVPPNKVGVFTGRGGKPKVIRGGGRLRLPGFERVDYLTLEPLSVRIKLDGALSGSGVPVNLEAVGMVSVGASDEAVELAIRRFLGVDRLELRSQLNEILSGSLSEILARTTMEELNADREQLTRKLIDEASADLSRIGYTVDIVKIAALSDENGFLGSLGRRRIAEAKRDAFVGTAEAERDSNVQSAQAKQAGAVAKAESDIAIAQAAQRRDVELAKLRAQVDTENALADQAGTLAETQARKDISIAQEQAEAARIEASIAVQELRAEHAQAMLQADVIAFAEAEGQAAIKRAEGQHQAAVLQAESQAMATRKVGEAIADARRSAAQALLAEREAEASGLLALMQAEAEGLRVKLAAEAEGKKQVAEALNRYNSVGARLLALPDVLNALVAATEAASRPIAALDRVAANGNAAASLTALSSVSPTVLANVLESFKASGVDLSEMIEDSAADAGASSAAEEESGLDIDLGLYQGAQS</sequence>
<dbReference type="Proteomes" id="UP000002247">
    <property type="component" value="Chromosome"/>
</dbReference>
<evidence type="ECO:0000313" key="6">
    <source>
        <dbReference type="EMBL" id="ADG97025.1"/>
    </source>
</evidence>
<keyword evidence="3 4" id="KW-0472">Membrane</keyword>
<organism evidence="6 7">
    <name type="scientific">Segniliparus rotundus (strain ATCC BAA-972 / CDC 1076 / CIP 108378 / DSM 44985 / JCM 13578)</name>
    <dbReference type="NCBI Taxonomy" id="640132"/>
    <lineage>
        <taxon>Bacteria</taxon>
        <taxon>Bacillati</taxon>
        <taxon>Actinomycetota</taxon>
        <taxon>Actinomycetes</taxon>
        <taxon>Mycobacteriales</taxon>
        <taxon>Segniliparaceae</taxon>
        <taxon>Segniliparus</taxon>
    </lineage>
</organism>
<dbReference type="InterPro" id="IPR001107">
    <property type="entry name" value="Band_7"/>
</dbReference>
<evidence type="ECO:0000256" key="3">
    <source>
        <dbReference type="ARBA" id="ARBA00023136"/>
    </source>
</evidence>
<comment type="similarity">
    <text evidence="2">Belongs to the band 7/mec-2 family. Flotillin subfamily.</text>
</comment>
<protein>
    <submittedName>
        <fullName evidence="6">Band 7 protein</fullName>
    </submittedName>
</protein>
<keyword evidence="7" id="KW-1185">Reference proteome</keyword>
<dbReference type="SUPFAM" id="SSF117892">
    <property type="entry name" value="Band 7/SPFH domain"/>
    <property type="match status" value="1"/>
</dbReference>
<dbReference type="EMBL" id="CP001958">
    <property type="protein sequence ID" value="ADG97025.1"/>
    <property type="molecule type" value="Genomic_DNA"/>
</dbReference>
<feature type="transmembrane region" description="Helical" evidence="4">
    <location>
        <begin position="12"/>
        <end position="34"/>
    </location>
</feature>
<evidence type="ECO:0000256" key="2">
    <source>
        <dbReference type="ARBA" id="ARBA00007161"/>
    </source>
</evidence>
<name>D6ZCI3_SEGRD</name>
<proteinExistence type="inferred from homology"/>